<feature type="region of interest" description="Disordered" evidence="1">
    <location>
        <begin position="1"/>
        <end position="27"/>
    </location>
</feature>
<reference evidence="2" key="1">
    <citation type="submission" date="2021-09" db="EMBL/GenBank/DDBJ databases">
        <authorList>
            <consortium name="AG Swart"/>
            <person name="Singh M."/>
            <person name="Singh A."/>
            <person name="Seah K."/>
            <person name="Emmerich C."/>
        </authorList>
    </citation>
    <scope>NUCLEOTIDE SEQUENCE</scope>
    <source>
        <strain evidence="2">ATCC30299</strain>
    </source>
</reference>
<protein>
    <submittedName>
        <fullName evidence="2">Uncharacterized protein</fullName>
    </submittedName>
</protein>
<name>A0AAU9JPX6_9CILI</name>
<dbReference type="EMBL" id="CAJZBQ010000040">
    <property type="protein sequence ID" value="CAG9326556.1"/>
    <property type="molecule type" value="Genomic_DNA"/>
</dbReference>
<keyword evidence="3" id="KW-1185">Reference proteome</keyword>
<evidence type="ECO:0000313" key="3">
    <source>
        <dbReference type="Proteomes" id="UP001162131"/>
    </source>
</evidence>
<gene>
    <name evidence="2" type="ORF">BSTOLATCC_MIC40981</name>
</gene>
<comment type="caution">
    <text evidence="2">The sequence shown here is derived from an EMBL/GenBank/DDBJ whole genome shotgun (WGS) entry which is preliminary data.</text>
</comment>
<evidence type="ECO:0000313" key="2">
    <source>
        <dbReference type="EMBL" id="CAG9326556.1"/>
    </source>
</evidence>
<organism evidence="2 3">
    <name type="scientific">Blepharisma stoltei</name>
    <dbReference type="NCBI Taxonomy" id="1481888"/>
    <lineage>
        <taxon>Eukaryota</taxon>
        <taxon>Sar</taxon>
        <taxon>Alveolata</taxon>
        <taxon>Ciliophora</taxon>
        <taxon>Postciliodesmatophora</taxon>
        <taxon>Heterotrichea</taxon>
        <taxon>Heterotrichida</taxon>
        <taxon>Blepharismidae</taxon>
        <taxon>Blepharisma</taxon>
    </lineage>
</organism>
<proteinExistence type="predicted"/>
<evidence type="ECO:0000256" key="1">
    <source>
        <dbReference type="SAM" id="MobiDB-lite"/>
    </source>
</evidence>
<accession>A0AAU9JPX6</accession>
<sequence>MENLGSSRGLSTSDLNHASSKSSDIDELRSGMNNLELQLAKSKEEKALILHQLEETADVLERTQKQIGDRDNVLHEKDRQIKDYEFRLEQLQRKSPHVNLDVLSFQAELKKRDDEIKELREIIKNKDKALESVSASYHLEYQRLRDADERIVQKTKTLENLQVKIKENESSIDNLYLSKRSEGTMMLEIEHFKADNARLMRLLKSTKEFKEFGEFAEASNGVRYLPQTNPTSHYDCVKAKITEECDDWIPLETARLANEFLTKYGNVGFKSHHMNRFLEDLNKAWRAREKCLMSIVRSKCMREVETLRRKLATRPSYSQVQSETEISRLKTDLKKAHSDLRGGRTTLY</sequence>
<dbReference type="Proteomes" id="UP001162131">
    <property type="component" value="Unassembled WGS sequence"/>
</dbReference>
<dbReference type="AlphaFoldDB" id="A0AAU9JPX6"/>
<feature type="compositionally biased region" description="Polar residues" evidence="1">
    <location>
        <begin position="1"/>
        <end position="22"/>
    </location>
</feature>